<keyword evidence="1" id="KW-0812">Transmembrane</keyword>
<accession>A0A1C4V9V3</accession>
<evidence type="ECO:0000256" key="1">
    <source>
        <dbReference type="SAM" id="Phobius"/>
    </source>
</evidence>
<reference evidence="3" key="1">
    <citation type="submission" date="2016-06" db="EMBL/GenBank/DDBJ databases">
        <authorList>
            <person name="Varghese N."/>
            <person name="Submissions Spin"/>
        </authorList>
    </citation>
    <scope>NUCLEOTIDE SEQUENCE [LARGE SCALE GENOMIC DNA]</scope>
    <source>
        <strain evidence="3">DSM 44875</strain>
    </source>
</reference>
<gene>
    <name evidence="2" type="ORF">GA0070607_1818</name>
</gene>
<keyword evidence="1" id="KW-0472">Membrane</keyword>
<organism evidence="2 3">
    <name type="scientific">Micromonospora coriariae</name>
    <dbReference type="NCBI Taxonomy" id="285665"/>
    <lineage>
        <taxon>Bacteria</taxon>
        <taxon>Bacillati</taxon>
        <taxon>Actinomycetota</taxon>
        <taxon>Actinomycetes</taxon>
        <taxon>Micromonosporales</taxon>
        <taxon>Micromonosporaceae</taxon>
        <taxon>Micromonospora</taxon>
    </lineage>
</organism>
<keyword evidence="1" id="KW-1133">Transmembrane helix</keyword>
<feature type="transmembrane region" description="Helical" evidence="1">
    <location>
        <begin position="33"/>
        <end position="53"/>
    </location>
</feature>
<sequence>MVAVRSVRRDVDTSASVSGKDLRVQKSSIVRKGARIAIALVAAAGLSTVIAPATPAAAACSSVVDAKYATTNGSIVAGWKLVQNSACTERWGQITVDYQPDPTGIPYAIRVEREIKSPYGYYLQAAYNKISGVGAEGTWNTSHTTNTSSDSDRHRICWGYATYSGGWKAPSSWPNCTAWRY</sequence>
<keyword evidence="3" id="KW-1185">Reference proteome</keyword>
<dbReference type="Proteomes" id="UP000198243">
    <property type="component" value="Chromosome I"/>
</dbReference>
<name>A0A1C4V9V3_9ACTN</name>
<proteinExistence type="predicted"/>
<evidence type="ECO:0008006" key="4">
    <source>
        <dbReference type="Google" id="ProtNLM"/>
    </source>
</evidence>
<dbReference type="AlphaFoldDB" id="A0A1C4V9V3"/>
<protein>
    <recommendedName>
        <fullName evidence="4">DUF2690 domain-containing protein</fullName>
    </recommendedName>
</protein>
<evidence type="ECO:0000313" key="2">
    <source>
        <dbReference type="EMBL" id="SCE80747.1"/>
    </source>
</evidence>
<evidence type="ECO:0000313" key="3">
    <source>
        <dbReference type="Proteomes" id="UP000198243"/>
    </source>
</evidence>
<dbReference type="EMBL" id="LT607412">
    <property type="protein sequence ID" value="SCE80747.1"/>
    <property type="molecule type" value="Genomic_DNA"/>
</dbReference>